<proteinExistence type="predicted"/>
<dbReference type="InterPro" id="IPR001387">
    <property type="entry name" value="Cro/C1-type_HTH"/>
</dbReference>
<evidence type="ECO:0000313" key="3">
    <source>
        <dbReference type="Proteomes" id="UP000034531"/>
    </source>
</evidence>
<dbReference type="Pfam" id="PF09136">
    <property type="entry name" value="Glucodextran_B"/>
    <property type="match status" value="1"/>
</dbReference>
<dbReference type="InterPro" id="IPR013783">
    <property type="entry name" value="Ig-like_fold"/>
</dbReference>
<dbReference type="PANTHER" id="PTHR34475">
    <property type="match status" value="1"/>
</dbReference>
<dbReference type="EMBL" id="LBYI01000011">
    <property type="protein sequence ID" value="KKR50463.1"/>
    <property type="molecule type" value="Genomic_DNA"/>
</dbReference>
<name>A0A0G0RDH3_9BACT</name>
<sequence length="208" mass="23407">MKRLGEILQEARKKKHISQIRAAADLLIKKEHIEALENQNWPDLPEPTFVKGFIKTYANYLGLDPVHVLAIYRREFDESKFQKPRPNPRAEKRLFLTPSRIINILFISAILIFIAYIGITFSSILSAPKLEVISPPADETTSVPVAQIIGKTDSEATVSIEGQFVPVDGQGNFSKEYSLSEGKNVIEVIAAKRLSPKAKITRTIRLIR</sequence>
<keyword evidence="1" id="KW-0812">Transmembrane</keyword>
<dbReference type="AlphaFoldDB" id="A0A0G0RDH3"/>
<organism evidence="2 3">
    <name type="scientific">Candidatus Curtissbacteria bacterium GW2011_GWA1_40_16</name>
    <dbReference type="NCBI Taxonomy" id="1618405"/>
    <lineage>
        <taxon>Bacteria</taxon>
        <taxon>Candidatus Curtissiibacteriota</taxon>
    </lineage>
</organism>
<dbReference type="PANTHER" id="PTHR34475:SF1">
    <property type="entry name" value="CYTOSKELETON PROTEIN RODZ"/>
    <property type="match status" value="1"/>
</dbReference>
<dbReference type="Gene3D" id="1.10.260.40">
    <property type="entry name" value="lambda repressor-like DNA-binding domains"/>
    <property type="match status" value="1"/>
</dbReference>
<reference evidence="2 3" key="1">
    <citation type="journal article" date="2015" name="Nature">
        <title>rRNA introns, odd ribosomes, and small enigmatic genomes across a large radiation of phyla.</title>
        <authorList>
            <person name="Brown C.T."/>
            <person name="Hug L.A."/>
            <person name="Thomas B.C."/>
            <person name="Sharon I."/>
            <person name="Castelle C.J."/>
            <person name="Singh A."/>
            <person name="Wilkins M.J."/>
            <person name="Williams K.H."/>
            <person name="Banfield J.F."/>
        </authorList>
    </citation>
    <scope>NUCLEOTIDE SEQUENCE [LARGE SCALE GENOMIC DNA]</scope>
</reference>
<dbReference type="Gene3D" id="2.60.40.10">
    <property type="entry name" value="Immunoglobulins"/>
    <property type="match status" value="1"/>
</dbReference>
<protein>
    <recommendedName>
        <fullName evidence="4">Transcriptional regulator, XRE family</fullName>
    </recommendedName>
</protein>
<dbReference type="Pfam" id="PF13413">
    <property type="entry name" value="HTH_25"/>
    <property type="match status" value="1"/>
</dbReference>
<dbReference type="CDD" id="cd00093">
    <property type="entry name" value="HTH_XRE"/>
    <property type="match status" value="1"/>
</dbReference>
<keyword evidence="1" id="KW-0472">Membrane</keyword>
<evidence type="ECO:0000256" key="1">
    <source>
        <dbReference type="SAM" id="Phobius"/>
    </source>
</evidence>
<gene>
    <name evidence="2" type="ORF">UT84_C0011G0009</name>
</gene>
<keyword evidence="1" id="KW-1133">Transmembrane helix</keyword>
<evidence type="ECO:0000313" key="2">
    <source>
        <dbReference type="EMBL" id="KKR50463.1"/>
    </source>
</evidence>
<dbReference type="Proteomes" id="UP000034531">
    <property type="component" value="Unassembled WGS sequence"/>
</dbReference>
<feature type="transmembrane region" description="Helical" evidence="1">
    <location>
        <begin position="101"/>
        <end position="125"/>
    </location>
</feature>
<comment type="caution">
    <text evidence="2">The sequence shown here is derived from an EMBL/GenBank/DDBJ whole genome shotgun (WGS) entry which is preliminary data.</text>
</comment>
<dbReference type="GO" id="GO:0003677">
    <property type="term" value="F:DNA binding"/>
    <property type="evidence" value="ECO:0007669"/>
    <property type="project" value="InterPro"/>
</dbReference>
<evidence type="ECO:0008006" key="4">
    <source>
        <dbReference type="Google" id="ProtNLM"/>
    </source>
</evidence>
<dbReference type="InterPro" id="IPR010982">
    <property type="entry name" value="Lambda_DNA-bd_dom_sf"/>
</dbReference>
<accession>A0A0G0RDH3</accession>
<dbReference type="InterPro" id="IPR050400">
    <property type="entry name" value="Bact_Cytoskel_RodZ"/>
</dbReference>